<organism evidence="6 7">
    <name type="scientific">Verminephrobacter eiseniae (strain EF01-2)</name>
    <dbReference type="NCBI Taxonomy" id="391735"/>
    <lineage>
        <taxon>Bacteria</taxon>
        <taxon>Pseudomonadati</taxon>
        <taxon>Pseudomonadota</taxon>
        <taxon>Betaproteobacteria</taxon>
        <taxon>Burkholderiales</taxon>
        <taxon>Comamonadaceae</taxon>
        <taxon>Verminephrobacter</taxon>
    </lineage>
</organism>
<keyword evidence="7" id="KW-1185">Reference proteome</keyword>
<evidence type="ECO:0000313" key="6">
    <source>
        <dbReference type="EMBL" id="ABM57196.1"/>
    </source>
</evidence>
<dbReference type="OrthoDB" id="8717144at2"/>
<feature type="binding site" evidence="5">
    <location>
        <begin position="96"/>
        <end position="99"/>
    </location>
    <ligand>
        <name>substrate</name>
    </ligand>
</feature>
<name>A1WHT9_VEREI</name>
<dbReference type="EMBL" id="CP000542">
    <property type="protein sequence ID" value="ABM57196.1"/>
    <property type="molecule type" value="Genomic_DNA"/>
</dbReference>
<evidence type="ECO:0000256" key="4">
    <source>
        <dbReference type="ARBA" id="ARBA00030169"/>
    </source>
</evidence>
<dbReference type="AlphaFoldDB" id="A1WHT9"/>
<dbReference type="PANTHER" id="PTHR33254">
    <property type="entry name" value="4-HYDROXY-4-METHYL-2-OXOGLUTARATE ALDOLASE 3-RELATED"/>
    <property type="match status" value="1"/>
</dbReference>
<evidence type="ECO:0000313" key="7">
    <source>
        <dbReference type="Proteomes" id="UP000000374"/>
    </source>
</evidence>
<dbReference type="eggNOG" id="COG0684">
    <property type="taxonomic scope" value="Bacteria"/>
</dbReference>
<protein>
    <recommendedName>
        <fullName evidence="2">Putative 4-hydroxy-4-methyl-2-oxoglutarate aldolase</fullName>
    </recommendedName>
    <alternativeName>
        <fullName evidence="3">Regulator of ribonuclease activity homolog</fullName>
    </alternativeName>
    <alternativeName>
        <fullName evidence="4">RraA-like protein</fullName>
    </alternativeName>
</protein>
<evidence type="ECO:0000256" key="3">
    <source>
        <dbReference type="ARBA" id="ARBA00029596"/>
    </source>
</evidence>
<dbReference type="GO" id="GO:0008168">
    <property type="term" value="F:methyltransferase activity"/>
    <property type="evidence" value="ECO:0007669"/>
    <property type="project" value="UniProtKB-KW"/>
</dbReference>
<gene>
    <name evidence="6" type="ordered locus">Veis_1435</name>
</gene>
<dbReference type="InterPro" id="IPR036704">
    <property type="entry name" value="RraA/RraA-like_sf"/>
</dbReference>
<dbReference type="Pfam" id="PF03737">
    <property type="entry name" value="RraA-like"/>
    <property type="match status" value="1"/>
</dbReference>
<dbReference type="HOGENOM" id="CLU_2095857_0_0_4"/>
<evidence type="ECO:0000256" key="2">
    <source>
        <dbReference type="ARBA" id="ARBA00016549"/>
    </source>
</evidence>
<dbReference type="GO" id="GO:0032259">
    <property type="term" value="P:methylation"/>
    <property type="evidence" value="ECO:0007669"/>
    <property type="project" value="UniProtKB-KW"/>
</dbReference>
<dbReference type="STRING" id="391735.Veis_1435"/>
<accession>A1WHT9</accession>
<evidence type="ECO:0000256" key="1">
    <source>
        <dbReference type="ARBA" id="ARBA00001968"/>
    </source>
</evidence>
<dbReference type="InterPro" id="IPR005493">
    <property type="entry name" value="RraA/RraA-like"/>
</dbReference>
<sequence length="116" mass="12308">MSQIQIFKRRRQVSADLVARLRGIPVANISDCMMRITAAGPRLRPMHAGDALAGPAFTVKTRPGDNLMAHKALDLAQPGDVIVVDAGGDLTNAIMGELMTGYAASRGIAGIVIEHF</sequence>
<dbReference type="Gene3D" id="3.50.30.40">
    <property type="entry name" value="Ribonuclease E inhibitor RraA/RraA-like"/>
    <property type="match status" value="1"/>
</dbReference>
<dbReference type="KEGG" id="vei:Veis_1435"/>
<proteinExistence type="predicted"/>
<reference evidence="7" key="1">
    <citation type="submission" date="2006-12" db="EMBL/GenBank/DDBJ databases">
        <title>Complete sequence of chromosome 1 of Verminephrobacter eiseniae EF01-2.</title>
        <authorList>
            <person name="Copeland A."/>
            <person name="Lucas S."/>
            <person name="Lapidus A."/>
            <person name="Barry K."/>
            <person name="Detter J.C."/>
            <person name="Glavina del Rio T."/>
            <person name="Dalin E."/>
            <person name="Tice H."/>
            <person name="Pitluck S."/>
            <person name="Chertkov O."/>
            <person name="Brettin T."/>
            <person name="Bruce D."/>
            <person name="Han C."/>
            <person name="Tapia R."/>
            <person name="Gilna P."/>
            <person name="Schmutz J."/>
            <person name="Larimer F."/>
            <person name="Land M."/>
            <person name="Hauser L."/>
            <person name="Kyrpides N."/>
            <person name="Kim E."/>
            <person name="Stahl D."/>
            <person name="Richardson P."/>
        </authorList>
    </citation>
    <scope>NUCLEOTIDE SEQUENCE [LARGE SCALE GENOMIC DNA]</scope>
    <source>
        <strain evidence="7">EF01-2</strain>
    </source>
</reference>
<keyword evidence="6" id="KW-0489">Methyltransferase</keyword>
<comment type="cofactor">
    <cofactor evidence="1">
        <name>a divalent metal cation</name>
        <dbReference type="ChEBI" id="CHEBI:60240"/>
    </cofactor>
</comment>
<dbReference type="CDD" id="cd16841">
    <property type="entry name" value="RraA_family"/>
    <property type="match status" value="1"/>
</dbReference>
<evidence type="ECO:0000256" key="5">
    <source>
        <dbReference type="PIRSR" id="PIRSR605493-1"/>
    </source>
</evidence>
<keyword evidence="6" id="KW-0808">Transferase</keyword>
<dbReference type="Proteomes" id="UP000000374">
    <property type="component" value="Chromosome"/>
</dbReference>
<dbReference type="PANTHER" id="PTHR33254:SF4">
    <property type="entry name" value="4-HYDROXY-4-METHYL-2-OXOGLUTARATE ALDOLASE 3-RELATED"/>
    <property type="match status" value="1"/>
</dbReference>
<dbReference type="SUPFAM" id="SSF89562">
    <property type="entry name" value="RraA-like"/>
    <property type="match status" value="1"/>
</dbReference>